<gene>
    <name evidence="3" type="ORF">GTA08_BOTSDO01702</name>
</gene>
<dbReference type="InterPro" id="IPR027443">
    <property type="entry name" value="IPNS-like_sf"/>
</dbReference>
<dbReference type="InterPro" id="IPR044861">
    <property type="entry name" value="IPNS-like_FE2OG_OXY"/>
</dbReference>
<dbReference type="Pfam" id="PF03171">
    <property type="entry name" value="2OG-FeII_Oxy"/>
    <property type="match status" value="1"/>
</dbReference>
<comment type="similarity">
    <text evidence="1">Belongs to the iron/ascorbate-dependent oxidoreductase family.</text>
</comment>
<sequence length="280" mass="31758">MSTAVATKQNGAIHLHELQVIDYARLKSHDEAEMDKLLQNARTPGAFYLDLRNETRGADILRHVEAVYRLSEGYFDQLPAWKLDDVRNDQKPSQDRGYKQCDGDESFEMSRDEMRDGSVALPTVLHEKRSALDEFSEACHEACMTMLSSLSQSLDKGRLEQHHRDGQASDSGLKLIYEPWRHRMADVTDNTHTDSGTLTFLFYKELGLEAEIEVGSDWAYIPPKDGCAVINVADSLEFMSGGALHSLLHRVVQPADGFKKRYYLSYFLRPEQAWKDAQAA</sequence>
<accession>A0A8H4NA71</accession>
<proteinExistence type="inferred from homology"/>
<name>A0A8H4NA71_9PEZI</name>
<dbReference type="PANTHER" id="PTHR47990">
    <property type="entry name" value="2-OXOGLUTARATE (2OG) AND FE(II)-DEPENDENT OXYGENASE SUPERFAMILY PROTEIN-RELATED"/>
    <property type="match status" value="1"/>
</dbReference>
<dbReference type="EMBL" id="WWBZ02000001">
    <property type="protein sequence ID" value="KAF4313018.1"/>
    <property type="molecule type" value="Genomic_DNA"/>
</dbReference>
<evidence type="ECO:0000313" key="4">
    <source>
        <dbReference type="Proteomes" id="UP000572817"/>
    </source>
</evidence>
<dbReference type="Proteomes" id="UP000572817">
    <property type="component" value="Unassembled WGS sequence"/>
</dbReference>
<evidence type="ECO:0000259" key="2">
    <source>
        <dbReference type="Pfam" id="PF03171"/>
    </source>
</evidence>
<evidence type="ECO:0000256" key="1">
    <source>
        <dbReference type="ARBA" id="ARBA00008056"/>
    </source>
</evidence>
<comment type="caution">
    <text evidence="3">The sequence shown here is derived from an EMBL/GenBank/DDBJ whole genome shotgun (WGS) entry which is preliminary data.</text>
</comment>
<organism evidence="3 4">
    <name type="scientific">Botryosphaeria dothidea</name>
    <dbReference type="NCBI Taxonomy" id="55169"/>
    <lineage>
        <taxon>Eukaryota</taxon>
        <taxon>Fungi</taxon>
        <taxon>Dikarya</taxon>
        <taxon>Ascomycota</taxon>
        <taxon>Pezizomycotina</taxon>
        <taxon>Dothideomycetes</taxon>
        <taxon>Dothideomycetes incertae sedis</taxon>
        <taxon>Botryosphaeriales</taxon>
        <taxon>Botryosphaeriaceae</taxon>
        <taxon>Botryosphaeria</taxon>
    </lineage>
</organism>
<feature type="domain" description="Isopenicillin N synthase-like Fe(2+) 2OG dioxygenase" evidence="2">
    <location>
        <begin position="182"/>
        <end position="270"/>
    </location>
</feature>
<dbReference type="InterPro" id="IPR050231">
    <property type="entry name" value="Iron_ascorbate_oxido_reductase"/>
</dbReference>
<dbReference type="OrthoDB" id="288590at2759"/>
<dbReference type="Gene3D" id="2.60.120.330">
    <property type="entry name" value="B-lactam Antibiotic, Isopenicillin N Synthase, Chain"/>
    <property type="match status" value="1"/>
</dbReference>
<reference evidence="3" key="1">
    <citation type="submission" date="2020-04" db="EMBL/GenBank/DDBJ databases">
        <title>Genome Assembly and Annotation of Botryosphaeria dothidea sdau 11-99, a Latent Pathogen of Apple Fruit Ring Rot in China.</title>
        <authorList>
            <person name="Yu C."/>
            <person name="Diao Y."/>
            <person name="Lu Q."/>
            <person name="Zhao J."/>
            <person name="Cui S."/>
            <person name="Peng C."/>
            <person name="He B."/>
            <person name="Liu H."/>
        </authorList>
    </citation>
    <scope>NUCLEOTIDE SEQUENCE [LARGE SCALE GENOMIC DNA]</scope>
    <source>
        <strain evidence="3">Sdau11-99</strain>
    </source>
</reference>
<protein>
    <submittedName>
        <fullName evidence="3">2og-fe oxygenase protein</fullName>
    </submittedName>
</protein>
<dbReference type="SUPFAM" id="SSF51197">
    <property type="entry name" value="Clavaminate synthase-like"/>
    <property type="match status" value="1"/>
</dbReference>
<evidence type="ECO:0000313" key="3">
    <source>
        <dbReference type="EMBL" id="KAF4313018.1"/>
    </source>
</evidence>
<keyword evidence="4" id="KW-1185">Reference proteome</keyword>
<dbReference type="AlphaFoldDB" id="A0A8H4NA71"/>